<dbReference type="InterPro" id="IPR010905">
    <property type="entry name" value="Glyco_hydro_88"/>
</dbReference>
<accession>A0A8S0VZB2</accession>
<dbReference type="AlphaFoldDB" id="A0A8S0VZB2"/>
<dbReference type="Proteomes" id="UP000467700">
    <property type="component" value="Unassembled WGS sequence"/>
</dbReference>
<name>A0A8S0VZB2_CYCAE</name>
<organism evidence="2 3">
    <name type="scientific">Cyclocybe aegerita</name>
    <name type="common">Black poplar mushroom</name>
    <name type="synonym">Agrocybe aegerita</name>
    <dbReference type="NCBI Taxonomy" id="1973307"/>
    <lineage>
        <taxon>Eukaryota</taxon>
        <taxon>Fungi</taxon>
        <taxon>Dikarya</taxon>
        <taxon>Basidiomycota</taxon>
        <taxon>Agaricomycotina</taxon>
        <taxon>Agaricomycetes</taxon>
        <taxon>Agaricomycetidae</taxon>
        <taxon>Agaricales</taxon>
        <taxon>Agaricineae</taxon>
        <taxon>Bolbitiaceae</taxon>
        <taxon>Cyclocybe</taxon>
    </lineage>
</organism>
<comment type="caution">
    <text evidence="2">The sequence shown here is derived from an EMBL/GenBank/DDBJ whole genome shotgun (WGS) entry which is preliminary data.</text>
</comment>
<dbReference type="GO" id="GO:0016787">
    <property type="term" value="F:hydrolase activity"/>
    <property type="evidence" value="ECO:0007669"/>
    <property type="project" value="UniProtKB-KW"/>
</dbReference>
<keyword evidence="3" id="KW-1185">Reference proteome</keyword>
<keyword evidence="1" id="KW-0378">Hydrolase</keyword>
<evidence type="ECO:0000313" key="3">
    <source>
        <dbReference type="Proteomes" id="UP000467700"/>
    </source>
</evidence>
<protein>
    <recommendedName>
        <fullName evidence="4">Six-hairpin glycosidase</fullName>
    </recommendedName>
</protein>
<dbReference type="Pfam" id="PF07470">
    <property type="entry name" value="Glyco_hydro_88"/>
    <property type="match status" value="1"/>
</dbReference>
<sequence>MVNLDNAILPAIGLISATIAEFNAFPFSPGFDIKKVAAQAVALPTHSWEYGTTTQALLELYNPELSVFGQSPFPVPSVDVNDIRALGYVAKSVRFGNGYAALDRGNGAAGDPASMGVGALMVGKTNATFAKAADDTIKGLLEDVPRYWNGAISHRANTAELWADFMYMVPPYLAYYAADKEDEGLLRESVRQCQLYRDILQSDTNEAYKGAWRHIIGPESQDTGLWSTGNAWAAAGMTRVLATVNKSSFVTNSTWRAQATNNLTRYIKEIVDGARGSNQQDGLLRNYWNDRNTQGHGFGEISGSSLLAAVVYRMAVLQPEVFTASYVQWADDLRTTLAGNDANGNPHITSTGIATPAVNPLGWLDTRPFTKGSPEGNAFVVLMYAGWRDCVKAGKCSATSTGAGSAEALVAAAAAVDSLAETNAKREISPSYIHRAARRHLGTTHHSTN</sequence>
<dbReference type="InterPro" id="IPR012341">
    <property type="entry name" value="6hp_glycosidase-like_sf"/>
</dbReference>
<dbReference type="Gene3D" id="1.50.10.10">
    <property type="match status" value="1"/>
</dbReference>
<dbReference type="EMBL" id="CACVBS010000068">
    <property type="protein sequence ID" value="CAA7268314.1"/>
    <property type="molecule type" value="Genomic_DNA"/>
</dbReference>
<evidence type="ECO:0000256" key="1">
    <source>
        <dbReference type="ARBA" id="ARBA00022801"/>
    </source>
</evidence>
<dbReference type="OrthoDB" id="4138492at2759"/>
<evidence type="ECO:0008006" key="4">
    <source>
        <dbReference type="Google" id="ProtNLM"/>
    </source>
</evidence>
<gene>
    <name evidence="2" type="ORF">AAE3_LOCUS10881</name>
</gene>
<dbReference type="InterPro" id="IPR008928">
    <property type="entry name" value="6-hairpin_glycosidase_sf"/>
</dbReference>
<evidence type="ECO:0000313" key="2">
    <source>
        <dbReference type="EMBL" id="CAA7268314.1"/>
    </source>
</evidence>
<reference evidence="2 3" key="1">
    <citation type="submission" date="2020-01" db="EMBL/GenBank/DDBJ databases">
        <authorList>
            <person name="Gupta K D."/>
        </authorList>
    </citation>
    <scope>NUCLEOTIDE SEQUENCE [LARGE SCALE GENOMIC DNA]</scope>
</reference>
<dbReference type="SUPFAM" id="SSF48208">
    <property type="entry name" value="Six-hairpin glycosidases"/>
    <property type="match status" value="1"/>
</dbReference>
<dbReference type="GO" id="GO:0005975">
    <property type="term" value="P:carbohydrate metabolic process"/>
    <property type="evidence" value="ECO:0007669"/>
    <property type="project" value="InterPro"/>
</dbReference>
<proteinExistence type="predicted"/>
<dbReference type="PANTHER" id="PTHR41814">
    <property type="entry name" value="EXPRESSED PROTEIN"/>
    <property type="match status" value="1"/>
</dbReference>
<dbReference type="PANTHER" id="PTHR41814:SF1">
    <property type="entry name" value="CELLULASE"/>
    <property type="match status" value="1"/>
</dbReference>